<organism evidence="1 2">
    <name type="scientific">Longispora fulva</name>
    <dbReference type="NCBI Taxonomy" id="619741"/>
    <lineage>
        <taxon>Bacteria</taxon>
        <taxon>Bacillati</taxon>
        <taxon>Actinomycetota</taxon>
        <taxon>Actinomycetes</taxon>
        <taxon>Micromonosporales</taxon>
        <taxon>Micromonosporaceae</taxon>
        <taxon>Longispora</taxon>
    </lineage>
</organism>
<dbReference type="RefSeq" id="WP_197004249.1">
    <property type="nucleotide sequence ID" value="NZ_BONS01000020.1"/>
</dbReference>
<proteinExistence type="predicted"/>
<protein>
    <submittedName>
        <fullName evidence="1">Uncharacterized protein</fullName>
    </submittedName>
</protein>
<evidence type="ECO:0000313" key="1">
    <source>
        <dbReference type="EMBL" id="MBG6137372.1"/>
    </source>
</evidence>
<gene>
    <name evidence="1" type="ORF">IW245_003566</name>
</gene>
<dbReference type="AlphaFoldDB" id="A0A8J7KX56"/>
<sequence length="238" mass="25388">MQKLIRHGWVVGLLAGALFLLGLGVTGHTATATTAVGPGTTSTVTGGPDTFTQVQPTGAPSEYDKPLERCANGTSHPISGPNPILSEPATTKFTSNLPLTLSVRTSGDIWWGQTALVFTNRSNTAFHIDCAVITFVAPSGSGDHSFQNTVTFGHPQQDYVEVPKGGGNSYYIIRLGFHDVPLAQRIAQPGKPFEYQLNGPGSSIAREAIRDSVRFYGDLDLKANDALVKKYGTDRLTN</sequence>
<reference evidence="1" key="1">
    <citation type="submission" date="2020-11" db="EMBL/GenBank/DDBJ databases">
        <title>Sequencing the genomes of 1000 actinobacteria strains.</title>
        <authorList>
            <person name="Klenk H.-P."/>
        </authorList>
    </citation>
    <scope>NUCLEOTIDE SEQUENCE</scope>
    <source>
        <strain evidence="1">DSM 45356</strain>
    </source>
</reference>
<dbReference type="Proteomes" id="UP000622552">
    <property type="component" value="Unassembled WGS sequence"/>
</dbReference>
<dbReference type="EMBL" id="JADOUF010000001">
    <property type="protein sequence ID" value="MBG6137372.1"/>
    <property type="molecule type" value="Genomic_DNA"/>
</dbReference>
<comment type="caution">
    <text evidence="1">The sequence shown here is derived from an EMBL/GenBank/DDBJ whole genome shotgun (WGS) entry which is preliminary data.</text>
</comment>
<evidence type="ECO:0000313" key="2">
    <source>
        <dbReference type="Proteomes" id="UP000622552"/>
    </source>
</evidence>
<keyword evidence="2" id="KW-1185">Reference proteome</keyword>
<name>A0A8J7KX56_9ACTN</name>
<accession>A0A8J7KX56</accession>